<reference evidence="2" key="1">
    <citation type="submission" date="2015-03" db="EMBL/GenBank/DDBJ databases">
        <authorList>
            <person name="Murphy D."/>
        </authorList>
    </citation>
    <scope>NUCLEOTIDE SEQUENCE [LARGE SCALE GENOMIC DNA]</scope>
    <source>
        <strain evidence="2">K00500041</strain>
    </source>
</reference>
<evidence type="ECO:0000313" key="2">
    <source>
        <dbReference type="EMBL" id="COX07676.1"/>
    </source>
</evidence>
<gene>
    <name evidence="2" type="primary">ltp</name>
    <name evidence="2" type="ORF">ERS007703_04725</name>
    <name evidence="1" type="ORF">ERS007739_00307</name>
</gene>
<reference evidence="3 4" key="2">
    <citation type="submission" date="2015-03" db="EMBL/GenBank/DDBJ databases">
        <authorList>
            <consortium name="Pathogen Informatics"/>
        </authorList>
    </citation>
    <scope>NUCLEOTIDE SEQUENCE [LARGE SCALE GENOMIC DNA]</scope>
    <source>
        <strain evidence="3">K00500041</strain>
        <strain evidence="4">N09902308</strain>
    </source>
</reference>
<sequence length="41" mass="4029">MNGIAEGVRQLRGTSVNPVAGVEHVLVTAGTGVPTSGLILG</sequence>
<dbReference type="Proteomes" id="UP000039021">
    <property type="component" value="Unassembled WGS sequence"/>
</dbReference>
<keyword evidence="2" id="KW-0808">Transferase</keyword>
<dbReference type="STRING" id="115862.BBG46_18420"/>
<keyword evidence="2" id="KW-0012">Acyltransferase</keyword>
<evidence type="ECO:0000313" key="3">
    <source>
        <dbReference type="Proteomes" id="UP000038802"/>
    </source>
</evidence>
<dbReference type="EMBL" id="CSAE01000910">
    <property type="protein sequence ID" value="COX07676.1"/>
    <property type="molecule type" value="Genomic_DNA"/>
</dbReference>
<proteinExistence type="predicted"/>
<protein>
    <submittedName>
        <fullName evidence="1 2">Lipid transfer protein or keto acyl-CoA thiolase ltp22</fullName>
        <ecNumber evidence="1 2">2.3.1.16</ecNumber>
    </submittedName>
</protein>
<dbReference type="Proteomes" id="UP000038802">
    <property type="component" value="Unassembled WGS sequence"/>
</dbReference>
<evidence type="ECO:0000313" key="4">
    <source>
        <dbReference type="Proteomes" id="UP000039021"/>
    </source>
</evidence>
<reference evidence="1" key="3">
    <citation type="submission" date="2015-03" db="EMBL/GenBank/DDBJ databases">
        <authorList>
            <consortium name="Pathogen Informatics"/>
            <person name="Murphy D."/>
        </authorList>
    </citation>
    <scope>NUCLEOTIDE SEQUENCE</scope>
    <source>
        <strain evidence="1">N09902308</strain>
    </source>
</reference>
<dbReference type="EMBL" id="CSBK01000082">
    <property type="protein sequence ID" value="COW90810.1"/>
    <property type="molecule type" value="Genomic_DNA"/>
</dbReference>
<organism evidence="2 3">
    <name type="scientific">Mycobacterium tuberculosis</name>
    <dbReference type="NCBI Taxonomy" id="1773"/>
    <lineage>
        <taxon>Bacteria</taxon>
        <taxon>Bacillati</taxon>
        <taxon>Actinomycetota</taxon>
        <taxon>Actinomycetes</taxon>
        <taxon>Mycobacteriales</taxon>
        <taxon>Mycobacteriaceae</taxon>
        <taxon>Mycobacterium</taxon>
        <taxon>Mycobacterium tuberculosis complex</taxon>
    </lineage>
</organism>
<evidence type="ECO:0000313" key="1">
    <source>
        <dbReference type="EMBL" id="COW90810.1"/>
    </source>
</evidence>
<dbReference type="GO" id="GO:0003988">
    <property type="term" value="F:acetyl-CoA C-acyltransferase activity"/>
    <property type="evidence" value="ECO:0007669"/>
    <property type="project" value="UniProtKB-EC"/>
</dbReference>
<accession>A0A0U0SML3</accession>
<name>A0A0U0SML3_MYCTX</name>
<dbReference type="EC" id="2.3.1.16" evidence="1 2"/>
<dbReference type="AlphaFoldDB" id="A0A0U0SML3"/>